<dbReference type="InterPro" id="IPR036875">
    <property type="entry name" value="Znf_CCHC_sf"/>
</dbReference>
<feature type="compositionally biased region" description="Low complexity" evidence="1">
    <location>
        <begin position="335"/>
        <end position="351"/>
    </location>
</feature>
<dbReference type="AlphaFoldDB" id="A0AAV2DDX0"/>
<accession>A0AAV2DDX0</accession>
<feature type="region of interest" description="Disordered" evidence="1">
    <location>
        <begin position="301"/>
        <end position="369"/>
    </location>
</feature>
<dbReference type="Pfam" id="PF14223">
    <property type="entry name" value="Retrotran_gag_2"/>
    <property type="match status" value="1"/>
</dbReference>
<evidence type="ECO:0000256" key="1">
    <source>
        <dbReference type="SAM" id="MobiDB-lite"/>
    </source>
</evidence>
<dbReference type="SUPFAM" id="SSF57756">
    <property type="entry name" value="Retrovirus zinc finger-like domains"/>
    <property type="match status" value="1"/>
</dbReference>
<gene>
    <name evidence="2" type="ORF">LTRI10_LOCUS13971</name>
</gene>
<organism evidence="2 3">
    <name type="scientific">Linum trigynum</name>
    <dbReference type="NCBI Taxonomy" id="586398"/>
    <lineage>
        <taxon>Eukaryota</taxon>
        <taxon>Viridiplantae</taxon>
        <taxon>Streptophyta</taxon>
        <taxon>Embryophyta</taxon>
        <taxon>Tracheophyta</taxon>
        <taxon>Spermatophyta</taxon>
        <taxon>Magnoliopsida</taxon>
        <taxon>eudicotyledons</taxon>
        <taxon>Gunneridae</taxon>
        <taxon>Pentapetalae</taxon>
        <taxon>rosids</taxon>
        <taxon>fabids</taxon>
        <taxon>Malpighiales</taxon>
        <taxon>Linaceae</taxon>
        <taxon>Linum</taxon>
    </lineage>
</organism>
<protein>
    <submittedName>
        <fullName evidence="2">Uncharacterized protein</fullName>
    </submittedName>
</protein>
<dbReference type="GO" id="GO:0003676">
    <property type="term" value="F:nucleic acid binding"/>
    <property type="evidence" value="ECO:0007669"/>
    <property type="project" value="InterPro"/>
</dbReference>
<proteinExistence type="predicted"/>
<feature type="compositionally biased region" description="Low complexity" evidence="1">
    <location>
        <begin position="203"/>
        <end position="216"/>
    </location>
</feature>
<reference evidence="2 3" key="1">
    <citation type="submission" date="2024-04" db="EMBL/GenBank/DDBJ databases">
        <authorList>
            <person name="Fracassetti M."/>
        </authorList>
    </citation>
    <scope>NUCLEOTIDE SEQUENCE [LARGE SCALE GENOMIC DNA]</scope>
</reference>
<evidence type="ECO:0000313" key="3">
    <source>
        <dbReference type="Proteomes" id="UP001497516"/>
    </source>
</evidence>
<feature type="compositionally biased region" description="Polar residues" evidence="1">
    <location>
        <begin position="354"/>
        <end position="369"/>
    </location>
</feature>
<name>A0AAV2DDX0_9ROSI</name>
<dbReference type="Proteomes" id="UP001497516">
    <property type="component" value="Chromosome 2"/>
</dbReference>
<feature type="compositionally biased region" description="Gly residues" evidence="1">
    <location>
        <begin position="189"/>
        <end position="202"/>
    </location>
</feature>
<evidence type="ECO:0000313" key="2">
    <source>
        <dbReference type="EMBL" id="CAL1371936.1"/>
    </source>
</evidence>
<keyword evidence="3" id="KW-1185">Reference proteome</keyword>
<dbReference type="PANTHER" id="PTHR47481:SF43">
    <property type="entry name" value="RETROTRANSPOSON COPIA-LIKE N-TERMINAL DOMAIN-CONTAINING PROTEIN"/>
    <property type="match status" value="1"/>
</dbReference>
<dbReference type="GO" id="GO:0008270">
    <property type="term" value="F:zinc ion binding"/>
    <property type="evidence" value="ECO:0007669"/>
    <property type="project" value="InterPro"/>
</dbReference>
<dbReference type="EMBL" id="OZ034815">
    <property type="protein sequence ID" value="CAL1371936.1"/>
    <property type="molecule type" value="Genomic_DNA"/>
</dbReference>
<feature type="compositionally biased region" description="Polar residues" evidence="1">
    <location>
        <begin position="301"/>
        <end position="315"/>
    </location>
</feature>
<sequence length="369" mass="39689">MGLDLISYIDGTGIVPLLTITENDATGPNPAHHCWFRQDKLILHALRCSIFESLYSFVSGAATSREAWLILEKLYGGRSQSGIINLKGKLASMTKGNNDVLTYVNDLKLVAAELALVNDPVSDMDLVVHYLRGLGEDYKQFTAAVCARSTVITIEDLVDSLVEFEADLKAQTRHSSVPTVFYSGHSRRGGNGGFSHGGGGFSPVGSPSSSGGPQSSLDSIARPQQPMGQQAHSYDSAHHLPFYPPARQPTPGPLISSEPNRPCRAQVVCQYCERPGHSVRQCFKLFPQARQAFTLARQAEANHTTAHSGPSSSGSWLMDTTAADGPAGPFLRQRPSSSILSTSPPTSSWPTYFQRAQSSTQGPSSLSIL</sequence>
<feature type="compositionally biased region" description="Pro residues" evidence="1">
    <location>
        <begin position="242"/>
        <end position="252"/>
    </location>
</feature>
<dbReference type="PANTHER" id="PTHR47481">
    <property type="match status" value="1"/>
</dbReference>
<feature type="region of interest" description="Disordered" evidence="1">
    <location>
        <begin position="188"/>
        <end position="258"/>
    </location>
</feature>